<feature type="transmembrane region" description="Helical" evidence="1">
    <location>
        <begin position="15"/>
        <end position="35"/>
    </location>
</feature>
<feature type="transmembrane region" description="Helical" evidence="1">
    <location>
        <begin position="41"/>
        <end position="60"/>
    </location>
</feature>
<evidence type="ECO:0000256" key="1">
    <source>
        <dbReference type="SAM" id="Phobius"/>
    </source>
</evidence>
<organism evidence="2 3">
    <name type="scientific">Alteriqipengyuania lutimaris</name>
    <dbReference type="NCBI Taxonomy" id="1538146"/>
    <lineage>
        <taxon>Bacteria</taxon>
        <taxon>Pseudomonadati</taxon>
        <taxon>Pseudomonadota</taxon>
        <taxon>Alphaproteobacteria</taxon>
        <taxon>Sphingomonadales</taxon>
        <taxon>Erythrobacteraceae</taxon>
        <taxon>Alteriqipengyuania</taxon>
    </lineage>
</organism>
<gene>
    <name evidence="2" type="ORF">DL238_09110</name>
</gene>
<keyword evidence="1" id="KW-0812">Transmembrane</keyword>
<dbReference type="AlphaFoldDB" id="A0A395LMW0"/>
<keyword evidence="3" id="KW-1185">Reference proteome</keyword>
<dbReference type="EMBL" id="QRBB01000001">
    <property type="protein sequence ID" value="RDS77747.1"/>
    <property type="molecule type" value="Genomic_DNA"/>
</dbReference>
<evidence type="ECO:0000313" key="3">
    <source>
        <dbReference type="Proteomes" id="UP000254101"/>
    </source>
</evidence>
<proteinExistence type="predicted"/>
<keyword evidence="1" id="KW-0472">Membrane</keyword>
<protein>
    <submittedName>
        <fullName evidence="2">Uncharacterized protein</fullName>
    </submittedName>
</protein>
<comment type="caution">
    <text evidence="2">The sequence shown here is derived from an EMBL/GenBank/DDBJ whole genome shotgun (WGS) entry which is preliminary data.</text>
</comment>
<dbReference type="Proteomes" id="UP000254101">
    <property type="component" value="Unassembled WGS sequence"/>
</dbReference>
<name>A0A395LMW0_9SPHN</name>
<feature type="transmembrane region" description="Helical" evidence="1">
    <location>
        <begin position="67"/>
        <end position="86"/>
    </location>
</feature>
<accession>A0A395LMW0</accession>
<reference evidence="2 3" key="1">
    <citation type="submission" date="2018-07" db="EMBL/GenBank/DDBJ databases">
        <title>Erythrobacter nanhaiensis sp. nov., a novel member of the genus Erythrobacter isolated from the South China Sea.</title>
        <authorList>
            <person name="Chen X."/>
            <person name="Liu J."/>
        </authorList>
    </citation>
    <scope>NUCLEOTIDE SEQUENCE [LARGE SCALE GENOMIC DNA]</scope>
    <source>
        <strain evidence="2 3">S-5</strain>
    </source>
</reference>
<sequence>MSFSKRLEEFTDRGCFLAFNLPIAAIVLLISLASASYFNDFTTPSIFSAGIGLGLAISFTRWRVLGLWMMTVLNILAVTFFALTMFGRL</sequence>
<evidence type="ECO:0000313" key="2">
    <source>
        <dbReference type="EMBL" id="RDS77747.1"/>
    </source>
</evidence>
<keyword evidence="1" id="KW-1133">Transmembrane helix</keyword>